<dbReference type="InParanoid" id="A0A059C9L8"/>
<keyword evidence="1" id="KW-1133">Transmembrane helix</keyword>
<sequence length="78" mass="8928">MRISKLKKSYLFYFILLFFLKSLLWINYNSFKNCLSYQSDKPINGVDLEVNAKGTMAGPVVELGTFFKALTRAFTGAF</sequence>
<dbReference type="AlphaFoldDB" id="A0A059C9L8"/>
<organism evidence="2">
    <name type="scientific">Eucalyptus grandis</name>
    <name type="common">Flooded gum</name>
    <dbReference type="NCBI Taxonomy" id="71139"/>
    <lineage>
        <taxon>Eukaryota</taxon>
        <taxon>Viridiplantae</taxon>
        <taxon>Streptophyta</taxon>
        <taxon>Embryophyta</taxon>
        <taxon>Tracheophyta</taxon>
        <taxon>Spermatophyta</taxon>
        <taxon>Magnoliopsida</taxon>
        <taxon>eudicotyledons</taxon>
        <taxon>Gunneridae</taxon>
        <taxon>Pentapetalae</taxon>
        <taxon>rosids</taxon>
        <taxon>malvids</taxon>
        <taxon>Myrtales</taxon>
        <taxon>Myrtaceae</taxon>
        <taxon>Myrtoideae</taxon>
        <taxon>Eucalypteae</taxon>
        <taxon>Eucalyptus</taxon>
    </lineage>
</organism>
<proteinExistence type="predicted"/>
<feature type="transmembrane region" description="Helical" evidence="1">
    <location>
        <begin position="10"/>
        <end position="28"/>
    </location>
</feature>
<accession>A0A059C9L8</accession>
<reference evidence="2" key="1">
    <citation type="submission" date="2013-07" db="EMBL/GenBank/DDBJ databases">
        <title>The genome of Eucalyptus grandis.</title>
        <authorList>
            <person name="Schmutz J."/>
            <person name="Hayes R."/>
            <person name="Myburg A."/>
            <person name="Tuskan G."/>
            <person name="Grattapaglia D."/>
            <person name="Rokhsar D.S."/>
        </authorList>
    </citation>
    <scope>NUCLEOTIDE SEQUENCE</scope>
    <source>
        <tissue evidence="2">Leaf extractions</tissue>
    </source>
</reference>
<gene>
    <name evidence="2" type="ORF">EUGRSUZ_E03830</name>
</gene>
<name>A0A059C9L8_EUCGR</name>
<evidence type="ECO:0000313" key="2">
    <source>
        <dbReference type="EMBL" id="KCW75052.1"/>
    </source>
</evidence>
<protein>
    <submittedName>
        <fullName evidence="2">Uncharacterized protein</fullName>
    </submittedName>
</protein>
<dbReference type="Gramene" id="KCW75052">
    <property type="protein sequence ID" value="KCW75052"/>
    <property type="gene ID" value="EUGRSUZ_E03830"/>
</dbReference>
<dbReference type="EMBL" id="KK198757">
    <property type="protein sequence ID" value="KCW75052.1"/>
    <property type="molecule type" value="Genomic_DNA"/>
</dbReference>
<evidence type="ECO:0000256" key="1">
    <source>
        <dbReference type="SAM" id="Phobius"/>
    </source>
</evidence>
<keyword evidence="1" id="KW-0472">Membrane</keyword>
<keyword evidence="1" id="KW-0812">Transmembrane</keyword>